<keyword evidence="2" id="KW-0805">Transcription regulation</keyword>
<comment type="similarity">
    <text evidence="1">Belongs to the ner transcriptional regulatory family.</text>
</comment>
<gene>
    <name evidence="6" type="ORF">ACJBEI_05530</name>
</gene>
<dbReference type="RefSeq" id="WP_406550600.1">
    <property type="nucleotide sequence ID" value="NZ_JBJHGH010000001.1"/>
</dbReference>
<evidence type="ECO:0000313" key="7">
    <source>
        <dbReference type="Proteomes" id="UP001622968"/>
    </source>
</evidence>
<evidence type="ECO:0000256" key="4">
    <source>
        <dbReference type="ARBA" id="ARBA00023163"/>
    </source>
</evidence>
<dbReference type="InterPro" id="IPR038722">
    <property type="entry name" value="Ner_HTH_dom"/>
</dbReference>
<comment type="caution">
    <text evidence="6">The sequence shown here is derived from an EMBL/GenBank/DDBJ whole genome shotgun (WGS) entry which is preliminary data.</text>
</comment>
<organism evidence="6 7">
    <name type="scientific">Serratia sarumanii</name>
    <dbReference type="NCBI Taxonomy" id="3020826"/>
    <lineage>
        <taxon>Bacteria</taxon>
        <taxon>Pseudomonadati</taxon>
        <taxon>Pseudomonadota</taxon>
        <taxon>Gammaproteobacteria</taxon>
        <taxon>Enterobacterales</taxon>
        <taxon>Yersiniaceae</taxon>
        <taxon>Serratia</taxon>
    </lineage>
</organism>
<name>A0ABW8QGL7_9GAMM</name>
<dbReference type="EMBL" id="JBJHGH010000001">
    <property type="protein sequence ID" value="MFK8974671.1"/>
    <property type="molecule type" value="Genomic_DNA"/>
</dbReference>
<evidence type="ECO:0000313" key="6">
    <source>
        <dbReference type="EMBL" id="MFK8974671.1"/>
    </source>
</evidence>
<keyword evidence="4" id="KW-0804">Transcription</keyword>
<proteinExistence type="inferred from homology"/>
<dbReference type="Gene3D" id="1.10.260.40">
    <property type="entry name" value="lambda repressor-like DNA-binding domains"/>
    <property type="match status" value="1"/>
</dbReference>
<dbReference type="Proteomes" id="UP001622968">
    <property type="component" value="Unassembled WGS sequence"/>
</dbReference>
<keyword evidence="7" id="KW-1185">Reference proteome</keyword>
<evidence type="ECO:0000259" key="5">
    <source>
        <dbReference type="Pfam" id="PF13693"/>
    </source>
</evidence>
<evidence type="ECO:0000256" key="1">
    <source>
        <dbReference type="ARBA" id="ARBA00006157"/>
    </source>
</evidence>
<keyword evidence="3" id="KW-0238">DNA-binding</keyword>
<evidence type="ECO:0000256" key="2">
    <source>
        <dbReference type="ARBA" id="ARBA00023015"/>
    </source>
</evidence>
<dbReference type="Pfam" id="PF13693">
    <property type="entry name" value="HTH_35"/>
    <property type="match status" value="1"/>
</dbReference>
<evidence type="ECO:0000256" key="3">
    <source>
        <dbReference type="ARBA" id="ARBA00023125"/>
    </source>
</evidence>
<accession>A0ABW8QGL7</accession>
<protein>
    <submittedName>
        <fullName evidence="6">Helix-turn-helix domain-containing protein</fullName>
    </submittedName>
</protein>
<dbReference type="SUPFAM" id="SSF47413">
    <property type="entry name" value="lambda repressor-like DNA-binding domains"/>
    <property type="match status" value="1"/>
</dbReference>
<reference evidence="6 7" key="1">
    <citation type="submission" date="2024-11" db="EMBL/GenBank/DDBJ databases">
        <title>Draft genomes of five putative biosurfactant-producing Serratia sp. isolates from Laguna de Bay, Philippines.</title>
        <authorList>
            <person name="Lantican N."/>
            <person name="Barredo G.A."/>
            <person name="Rosana A."/>
            <person name="Siababa A.C."/>
            <person name="Montecillo A."/>
        </authorList>
    </citation>
    <scope>NUCLEOTIDE SEQUENCE [LARGE SCALE GENOMIC DNA]</scope>
    <source>
        <strain evidence="6 7">WS11a</strain>
    </source>
</reference>
<feature type="domain" description="Ner winged helix-turn-helix DNA-binding" evidence="5">
    <location>
        <begin position="11"/>
        <end position="78"/>
    </location>
</feature>
<sequence length="80" mass="9014">MNKRNEVEPVDMHRIDIVAALHKQGTTMRELSRAAGLSPDTLKNALYRSYPKGEKIIAKALDTQPAAIWPSRYPQQQQVA</sequence>
<dbReference type="InterPro" id="IPR010982">
    <property type="entry name" value="Lambda_DNA-bd_dom_sf"/>
</dbReference>